<keyword evidence="3" id="KW-1185">Reference proteome</keyword>
<evidence type="ECO:0000313" key="2">
    <source>
        <dbReference type="EMBL" id="GHP06783.1"/>
    </source>
</evidence>
<reference evidence="2" key="1">
    <citation type="submission" date="2020-10" db="EMBL/GenBank/DDBJ databases">
        <title>Unveiling of a novel bifunctional photoreceptor, Dualchrome1, isolated from a cosmopolitan green alga.</title>
        <authorList>
            <person name="Suzuki S."/>
            <person name="Kawachi M."/>
        </authorList>
    </citation>
    <scope>NUCLEOTIDE SEQUENCE</scope>
    <source>
        <strain evidence="2">NIES 2893</strain>
    </source>
</reference>
<dbReference type="AlphaFoldDB" id="A0A830HJM2"/>
<dbReference type="EMBL" id="BNJQ01000014">
    <property type="protein sequence ID" value="GHP06783.1"/>
    <property type="molecule type" value="Genomic_DNA"/>
</dbReference>
<comment type="caution">
    <text evidence="2">The sequence shown here is derived from an EMBL/GenBank/DDBJ whole genome shotgun (WGS) entry which is preliminary data.</text>
</comment>
<organism evidence="2 3">
    <name type="scientific">Pycnococcus provasolii</name>
    <dbReference type="NCBI Taxonomy" id="41880"/>
    <lineage>
        <taxon>Eukaryota</taxon>
        <taxon>Viridiplantae</taxon>
        <taxon>Chlorophyta</taxon>
        <taxon>Pseudoscourfieldiophyceae</taxon>
        <taxon>Pseudoscourfieldiales</taxon>
        <taxon>Pycnococcaceae</taxon>
        <taxon>Pycnococcus</taxon>
    </lineage>
</organism>
<keyword evidence="1" id="KW-1133">Transmembrane helix</keyword>
<keyword evidence="1" id="KW-0812">Transmembrane</keyword>
<feature type="transmembrane region" description="Helical" evidence="1">
    <location>
        <begin position="109"/>
        <end position="130"/>
    </location>
</feature>
<dbReference type="Proteomes" id="UP000660262">
    <property type="component" value="Unassembled WGS sequence"/>
</dbReference>
<accession>A0A830HJM2</accession>
<evidence type="ECO:0000256" key="1">
    <source>
        <dbReference type="SAM" id="Phobius"/>
    </source>
</evidence>
<gene>
    <name evidence="2" type="ORF">PPROV_000552700</name>
</gene>
<feature type="transmembrane region" description="Helical" evidence="1">
    <location>
        <begin position="61"/>
        <end position="80"/>
    </location>
</feature>
<name>A0A830HJM2_9CHLO</name>
<evidence type="ECO:0000313" key="3">
    <source>
        <dbReference type="Proteomes" id="UP000660262"/>
    </source>
</evidence>
<proteinExistence type="predicted"/>
<protein>
    <submittedName>
        <fullName evidence="2">Uncharacterized protein</fullName>
    </submittedName>
</protein>
<sequence>MGITMFTAVYYIEETIDKKRDYLMDPKTYPYDEEVLAIEEQDKRQGEAYEMATRWENVPQWLRYTLSFGLFCMSMSSYAFCVYGETCFRDFQVHDKLNKLPDSNPINIIRFYGAVAIVIFLVGCACLHAFRRWAQKAVAEYQSGSAPTTVDSNKVAPM</sequence>
<keyword evidence="1" id="KW-0472">Membrane</keyword>